<dbReference type="OrthoDB" id="10560309at2759"/>
<dbReference type="GO" id="GO:0008270">
    <property type="term" value="F:zinc ion binding"/>
    <property type="evidence" value="ECO:0007669"/>
    <property type="project" value="UniProtKB-KW"/>
</dbReference>
<feature type="domain" description="C2H2-type" evidence="3">
    <location>
        <begin position="277"/>
        <end position="307"/>
    </location>
</feature>
<organism evidence="4 5">
    <name type="scientific">Terfezia boudieri ATCC MYA-4762</name>
    <dbReference type="NCBI Taxonomy" id="1051890"/>
    <lineage>
        <taxon>Eukaryota</taxon>
        <taxon>Fungi</taxon>
        <taxon>Dikarya</taxon>
        <taxon>Ascomycota</taxon>
        <taxon>Pezizomycotina</taxon>
        <taxon>Pezizomycetes</taxon>
        <taxon>Pezizales</taxon>
        <taxon>Pezizaceae</taxon>
        <taxon>Terfezia</taxon>
    </lineage>
</organism>
<feature type="compositionally biased region" description="Basic and acidic residues" evidence="2">
    <location>
        <begin position="398"/>
        <end position="416"/>
    </location>
</feature>
<evidence type="ECO:0000256" key="2">
    <source>
        <dbReference type="SAM" id="MobiDB-lite"/>
    </source>
</evidence>
<keyword evidence="1" id="KW-0479">Metal-binding</keyword>
<dbReference type="AlphaFoldDB" id="A0A3N4LBQ8"/>
<feature type="compositionally biased region" description="Polar residues" evidence="2">
    <location>
        <begin position="219"/>
        <end position="233"/>
    </location>
</feature>
<feature type="compositionally biased region" description="Basic residues" evidence="2">
    <location>
        <begin position="235"/>
        <end position="246"/>
    </location>
</feature>
<feature type="region of interest" description="Disordered" evidence="2">
    <location>
        <begin position="192"/>
        <end position="269"/>
    </location>
</feature>
<keyword evidence="5" id="KW-1185">Reference proteome</keyword>
<evidence type="ECO:0000313" key="4">
    <source>
        <dbReference type="EMBL" id="RPB18909.1"/>
    </source>
</evidence>
<evidence type="ECO:0000313" key="5">
    <source>
        <dbReference type="Proteomes" id="UP000267821"/>
    </source>
</evidence>
<gene>
    <name evidence="4" type="ORF">L211DRAFT_853673</name>
</gene>
<dbReference type="Proteomes" id="UP000267821">
    <property type="component" value="Unassembled WGS sequence"/>
</dbReference>
<dbReference type="PROSITE" id="PS50157">
    <property type="entry name" value="ZINC_FINGER_C2H2_2"/>
    <property type="match status" value="1"/>
</dbReference>
<accession>A0A3N4LBQ8</accession>
<proteinExistence type="predicted"/>
<reference evidence="4 5" key="1">
    <citation type="journal article" date="2018" name="Nat. Ecol. Evol.">
        <title>Pezizomycetes genomes reveal the molecular basis of ectomycorrhizal truffle lifestyle.</title>
        <authorList>
            <person name="Murat C."/>
            <person name="Payen T."/>
            <person name="Noel B."/>
            <person name="Kuo A."/>
            <person name="Morin E."/>
            <person name="Chen J."/>
            <person name="Kohler A."/>
            <person name="Krizsan K."/>
            <person name="Balestrini R."/>
            <person name="Da Silva C."/>
            <person name="Montanini B."/>
            <person name="Hainaut M."/>
            <person name="Levati E."/>
            <person name="Barry K.W."/>
            <person name="Belfiori B."/>
            <person name="Cichocki N."/>
            <person name="Clum A."/>
            <person name="Dockter R.B."/>
            <person name="Fauchery L."/>
            <person name="Guy J."/>
            <person name="Iotti M."/>
            <person name="Le Tacon F."/>
            <person name="Lindquist E.A."/>
            <person name="Lipzen A."/>
            <person name="Malagnac F."/>
            <person name="Mello A."/>
            <person name="Molinier V."/>
            <person name="Miyauchi S."/>
            <person name="Poulain J."/>
            <person name="Riccioni C."/>
            <person name="Rubini A."/>
            <person name="Sitrit Y."/>
            <person name="Splivallo R."/>
            <person name="Traeger S."/>
            <person name="Wang M."/>
            <person name="Zifcakova L."/>
            <person name="Wipf D."/>
            <person name="Zambonelli A."/>
            <person name="Paolocci F."/>
            <person name="Nowrousian M."/>
            <person name="Ottonello S."/>
            <person name="Baldrian P."/>
            <person name="Spatafora J.W."/>
            <person name="Henrissat B."/>
            <person name="Nagy L.G."/>
            <person name="Aury J.M."/>
            <person name="Wincker P."/>
            <person name="Grigoriev I.V."/>
            <person name="Bonfante P."/>
            <person name="Martin F.M."/>
        </authorList>
    </citation>
    <scope>NUCLEOTIDE SEQUENCE [LARGE SCALE GENOMIC DNA]</scope>
    <source>
        <strain evidence="4 5">ATCC MYA-4762</strain>
    </source>
</reference>
<name>A0A3N4LBQ8_9PEZI</name>
<feature type="compositionally biased region" description="Polar residues" evidence="2">
    <location>
        <begin position="417"/>
        <end position="428"/>
    </location>
</feature>
<dbReference type="EMBL" id="ML121604">
    <property type="protein sequence ID" value="RPB18909.1"/>
    <property type="molecule type" value="Genomic_DNA"/>
</dbReference>
<keyword evidence="1" id="KW-0863">Zinc-finger</keyword>
<protein>
    <recommendedName>
        <fullName evidence="3">C2H2-type domain-containing protein</fullName>
    </recommendedName>
</protein>
<sequence>MPSTPPPNSPPHFDPFLALYEPWNDHGLHVEDAPALNDPHDARVQIELAEPQIPIDPVLPNISTNEIYSEGQLPTPYDPWDDDIWNFISDETMHYASMEPDVHYRNITTDPDATLTVEQEEQVLVQATAPTCEDHFPNFSDVTVSDTEVTPDEIFRIIHSGSPLIESARTYSASNPDQPDQDPAVAQNTKYLLGNLDPGPQIIDSTPINPVAHEPSGPIQPQLTPPQDAQASPRTGKRFRAHRRSTRSACVGQEEVHGNAGKKRQRKDKLKPTMNVYKCDQCGELYDEIGKMTNHVKHRTGHNYEEVTISWVGDGTVQPAKGFISGETYLERVRRQQAEKEAKRDEQLTNKRKRAEPESQRAGQTPNPSKKRRRAAAKTPEAPEEPAPTRKKRAPRKSKLEPKPKSTKGVTRDCTKDPNTITVGLQDA</sequence>
<evidence type="ECO:0000256" key="1">
    <source>
        <dbReference type="PROSITE-ProRule" id="PRU00042"/>
    </source>
</evidence>
<dbReference type="InParanoid" id="A0A3N4LBQ8"/>
<feature type="compositionally biased region" description="Basic and acidic residues" evidence="2">
    <location>
        <begin position="335"/>
        <end position="359"/>
    </location>
</feature>
<dbReference type="InterPro" id="IPR013087">
    <property type="entry name" value="Znf_C2H2_type"/>
</dbReference>
<evidence type="ECO:0000259" key="3">
    <source>
        <dbReference type="PROSITE" id="PS50157"/>
    </source>
</evidence>
<feature type="region of interest" description="Disordered" evidence="2">
    <location>
        <begin position="335"/>
        <end position="428"/>
    </location>
</feature>
<feature type="compositionally biased region" description="Basic residues" evidence="2">
    <location>
        <begin position="260"/>
        <end position="269"/>
    </location>
</feature>
<keyword evidence="1" id="KW-0862">Zinc</keyword>